<proteinExistence type="predicted"/>
<dbReference type="InterPro" id="IPR001851">
    <property type="entry name" value="ABC_transp_permease"/>
</dbReference>
<keyword evidence="2" id="KW-1003">Cell membrane</keyword>
<evidence type="ECO:0000256" key="6">
    <source>
        <dbReference type="SAM" id="Phobius"/>
    </source>
</evidence>
<feature type="transmembrane region" description="Helical" evidence="6">
    <location>
        <begin position="290"/>
        <end position="309"/>
    </location>
</feature>
<keyword evidence="8" id="KW-1185">Reference proteome</keyword>
<name>A0A4R8MB03_9BACT</name>
<evidence type="ECO:0000256" key="5">
    <source>
        <dbReference type="ARBA" id="ARBA00023136"/>
    </source>
</evidence>
<comment type="caution">
    <text evidence="7">The sequence shown here is derived from an EMBL/GenBank/DDBJ whole genome shotgun (WGS) entry which is preliminary data.</text>
</comment>
<feature type="transmembrane region" description="Helical" evidence="6">
    <location>
        <begin position="195"/>
        <end position="213"/>
    </location>
</feature>
<feature type="transmembrane region" description="Helical" evidence="6">
    <location>
        <begin position="321"/>
        <end position="340"/>
    </location>
</feature>
<keyword evidence="3 6" id="KW-0812">Transmembrane</keyword>
<dbReference type="AlphaFoldDB" id="A0A4R8MB03"/>
<accession>A0A4R8MB03</accession>
<dbReference type="GO" id="GO:0005886">
    <property type="term" value="C:plasma membrane"/>
    <property type="evidence" value="ECO:0007669"/>
    <property type="project" value="UniProtKB-SubCell"/>
</dbReference>
<feature type="transmembrane region" description="Helical" evidence="6">
    <location>
        <begin position="12"/>
        <end position="36"/>
    </location>
</feature>
<dbReference type="GO" id="GO:0022857">
    <property type="term" value="F:transmembrane transporter activity"/>
    <property type="evidence" value="ECO:0007669"/>
    <property type="project" value="InterPro"/>
</dbReference>
<gene>
    <name evidence="7" type="ORF">C8D99_10373</name>
</gene>
<organism evidence="7 8">
    <name type="scientific">Aminivibrio pyruvatiphilus</name>
    <dbReference type="NCBI Taxonomy" id="1005740"/>
    <lineage>
        <taxon>Bacteria</taxon>
        <taxon>Thermotogati</taxon>
        <taxon>Synergistota</taxon>
        <taxon>Synergistia</taxon>
        <taxon>Synergistales</taxon>
        <taxon>Aminobacteriaceae</taxon>
        <taxon>Aminivibrio</taxon>
    </lineage>
</organism>
<dbReference type="Proteomes" id="UP000295066">
    <property type="component" value="Unassembled WGS sequence"/>
</dbReference>
<feature type="transmembrane region" description="Helical" evidence="6">
    <location>
        <begin position="115"/>
        <end position="136"/>
    </location>
</feature>
<feature type="transmembrane region" description="Helical" evidence="6">
    <location>
        <begin position="56"/>
        <end position="79"/>
    </location>
</feature>
<feature type="transmembrane region" description="Helical" evidence="6">
    <location>
        <begin position="145"/>
        <end position="164"/>
    </location>
</feature>
<feature type="transmembrane region" description="Helical" evidence="6">
    <location>
        <begin position="91"/>
        <end position="109"/>
    </location>
</feature>
<reference evidence="7 8" key="1">
    <citation type="submission" date="2019-03" db="EMBL/GenBank/DDBJ databases">
        <title>Genomic Encyclopedia of Type Strains, Phase IV (KMG-IV): sequencing the most valuable type-strain genomes for metagenomic binning, comparative biology and taxonomic classification.</title>
        <authorList>
            <person name="Goeker M."/>
        </authorList>
    </citation>
    <scope>NUCLEOTIDE SEQUENCE [LARGE SCALE GENOMIC DNA]</scope>
    <source>
        <strain evidence="7 8">DSM 25964</strain>
    </source>
</reference>
<dbReference type="Pfam" id="PF02653">
    <property type="entry name" value="BPD_transp_2"/>
    <property type="match status" value="1"/>
</dbReference>
<keyword evidence="5 6" id="KW-0472">Membrane</keyword>
<evidence type="ECO:0000256" key="3">
    <source>
        <dbReference type="ARBA" id="ARBA00022692"/>
    </source>
</evidence>
<evidence type="ECO:0000256" key="4">
    <source>
        <dbReference type="ARBA" id="ARBA00022989"/>
    </source>
</evidence>
<dbReference type="CDD" id="cd06580">
    <property type="entry name" value="TM_PBP1_transp_TpRbsC_like"/>
    <property type="match status" value="1"/>
</dbReference>
<sequence>MIITKRAPLPGWIQVLVPVGAILATLVLSAVPILIAGGDLWLSYTSLFRGALGTRYNFLETCVKAAPLTFTGLAVAFAFRAKFWNIGAEGQLLAGAIAATWVGISAPALPKAAVLILVCAAGFLAGGLWATVPALLKTKYRVDDVVTTLLLNYVMWHIMGYLLFGPLQMPNSSWPRSPAIAELARFPVLLVRSRFHLGIVLAVAAVLIVWFINSKTVFGYQSRAVGVNPRAAAFGGIDVNSVIIRTAVLSGGLAGMAGVGEVAAIHFHLLMDISPGFGYSGIVIAMLGRLHPLGTALAAFFFSVIIVGAQSMSRLTGVPTYIAEVIQGMALIVMLIALLLTEYRIKAVKD</sequence>
<comment type="subcellular location">
    <subcellularLocation>
        <location evidence="1">Cell membrane</location>
        <topology evidence="1">Multi-pass membrane protein</topology>
    </subcellularLocation>
</comment>
<evidence type="ECO:0000256" key="1">
    <source>
        <dbReference type="ARBA" id="ARBA00004651"/>
    </source>
</evidence>
<dbReference type="OrthoDB" id="45037at2"/>
<dbReference type="EMBL" id="SORI01000003">
    <property type="protein sequence ID" value="TDY62853.1"/>
    <property type="molecule type" value="Genomic_DNA"/>
</dbReference>
<keyword evidence="4 6" id="KW-1133">Transmembrane helix</keyword>
<evidence type="ECO:0000313" key="7">
    <source>
        <dbReference type="EMBL" id="TDY62853.1"/>
    </source>
</evidence>
<protein>
    <submittedName>
        <fullName evidence="7">Nucleoside ABC transporter membrane protein</fullName>
    </submittedName>
</protein>
<dbReference type="PANTHER" id="PTHR47089:SF1">
    <property type="entry name" value="GUANOSINE ABC TRANSPORTER PERMEASE PROTEIN NUPP"/>
    <property type="match status" value="1"/>
</dbReference>
<evidence type="ECO:0000313" key="8">
    <source>
        <dbReference type="Proteomes" id="UP000295066"/>
    </source>
</evidence>
<dbReference type="PANTHER" id="PTHR47089">
    <property type="entry name" value="ABC TRANSPORTER, PERMEASE PROTEIN"/>
    <property type="match status" value="1"/>
</dbReference>
<evidence type="ECO:0000256" key="2">
    <source>
        <dbReference type="ARBA" id="ARBA00022475"/>
    </source>
</evidence>